<evidence type="ECO:0000313" key="3">
    <source>
        <dbReference type="Proteomes" id="UP000219559"/>
    </source>
</evidence>
<dbReference type="AlphaFoldDB" id="A0A2A4GDK0"/>
<dbReference type="RefSeq" id="WP_097441580.1">
    <property type="nucleotide sequence ID" value="NZ_NBWU01000001.1"/>
</dbReference>
<reference evidence="2 3" key="1">
    <citation type="submission" date="2017-04" db="EMBL/GenBank/DDBJ databases">
        <title>A new member of the family Flavobacteriaceae isolated from ascidians.</title>
        <authorList>
            <person name="Chen L."/>
        </authorList>
    </citation>
    <scope>NUCLEOTIDE SEQUENCE [LARGE SCALE GENOMIC DNA]</scope>
    <source>
        <strain evidence="2 3">HQA918</strain>
    </source>
</reference>
<name>A0A2A4GDK0_9FLAO</name>
<sequence>MRNTKQLLASVLLFFTLLIGCNTDDSDTSGVQERATPQAFMALKQTAYESHIQNFRFDAGTIGSFTTDKGVQLTINGACLSKNGAAVNGMVDINLVEVFDRSGMLTTHKPTMGQLPNGDRALLISGGAFSIEAEQNGETLTLTCPIQLIVPSNLTGGTDMAMTLWQGGYDDDCDAIEQCDVVWEEITENVAEAINFSQGPDGEPAYYAYFSNFGWTNIDRFYTDNRPKTTLMVAVPQGFNDQNSVVYLSYDGEPNALAYLDTFDSNTQLFSEHYGQIPIGLDCHIIFASTDNGQWQYAIKQATISENGTITISETDLQSGTEAQLTAAITGLP</sequence>
<keyword evidence="1" id="KW-0732">Signal</keyword>
<protein>
    <submittedName>
        <fullName evidence="2">Uncharacterized protein</fullName>
    </submittedName>
</protein>
<dbReference type="EMBL" id="NBWU01000001">
    <property type="protein sequence ID" value="PCE66056.1"/>
    <property type="molecule type" value="Genomic_DNA"/>
</dbReference>
<accession>A0A2A4GDK0</accession>
<dbReference type="OrthoDB" id="1488726at2"/>
<dbReference type="PROSITE" id="PS51257">
    <property type="entry name" value="PROKAR_LIPOPROTEIN"/>
    <property type="match status" value="1"/>
</dbReference>
<dbReference type="Proteomes" id="UP000219559">
    <property type="component" value="Unassembled WGS sequence"/>
</dbReference>
<comment type="caution">
    <text evidence="2">The sequence shown here is derived from an EMBL/GenBank/DDBJ whole genome shotgun (WGS) entry which is preliminary data.</text>
</comment>
<organism evidence="2 3">
    <name type="scientific">Sediminicola luteus</name>
    <dbReference type="NCBI Taxonomy" id="319238"/>
    <lineage>
        <taxon>Bacteria</taxon>
        <taxon>Pseudomonadati</taxon>
        <taxon>Bacteroidota</taxon>
        <taxon>Flavobacteriia</taxon>
        <taxon>Flavobacteriales</taxon>
        <taxon>Flavobacteriaceae</taxon>
        <taxon>Sediminicola</taxon>
    </lineage>
</organism>
<proteinExistence type="predicted"/>
<feature type="chain" id="PRO_5012404381" evidence="1">
    <location>
        <begin position="22"/>
        <end position="333"/>
    </location>
</feature>
<feature type="signal peptide" evidence="1">
    <location>
        <begin position="1"/>
        <end position="21"/>
    </location>
</feature>
<gene>
    <name evidence="2" type="ORF">B7P33_01780</name>
</gene>
<evidence type="ECO:0000256" key="1">
    <source>
        <dbReference type="SAM" id="SignalP"/>
    </source>
</evidence>
<keyword evidence="3" id="KW-1185">Reference proteome</keyword>
<evidence type="ECO:0000313" key="2">
    <source>
        <dbReference type="EMBL" id="PCE66056.1"/>
    </source>
</evidence>